<accession>A0A9D1V187</accession>
<reference evidence="5" key="1">
    <citation type="journal article" date="2021" name="PeerJ">
        <title>Extensive microbial diversity within the chicken gut microbiome revealed by metagenomics and culture.</title>
        <authorList>
            <person name="Gilroy R."/>
            <person name="Ravi A."/>
            <person name="Getino M."/>
            <person name="Pursley I."/>
            <person name="Horton D.L."/>
            <person name="Alikhan N.F."/>
            <person name="Baker D."/>
            <person name="Gharbi K."/>
            <person name="Hall N."/>
            <person name="Watson M."/>
            <person name="Adriaenssens E.M."/>
            <person name="Foster-Nyarko E."/>
            <person name="Jarju S."/>
            <person name="Secka A."/>
            <person name="Antonio M."/>
            <person name="Oren A."/>
            <person name="Chaudhuri R.R."/>
            <person name="La Ragione R."/>
            <person name="Hildebrand F."/>
            <person name="Pallen M.J."/>
        </authorList>
    </citation>
    <scope>NUCLEOTIDE SEQUENCE</scope>
    <source>
        <strain evidence="5">23274</strain>
    </source>
</reference>
<keyword evidence="2" id="KW-0813">Transport</keyword>
<dbReference type="PANTHER" id="PTHR30069">
    <property type="entry name" value="TONB-DEPENDENT OUTER MEMBRANE RECEPTOR"/>
    <property type="match status" value="1"/>
</dbReference>
<gene>
    <name evidence="5" type="ORF">H9863_08225</name>
</gene>
<keyword evidence="2" id="KW-0998">Cell outer membrane</keyword>
<keyword evidence="5" id="KW-0378">Hydrolase</keyword>
<evidence type="ECO:0000313" key="5">
    <source>
        <dbReference type="EMBL" id="HIX04083.1"/>
    </source>
</evidence>
<name>A0A9D1V187_9BACT</name>
<dbReference type="PROSITE" id="PS52016">
    <property type="entry name" value="TONB_DEPENDENT_REC_3"/>
    <property type="match status" value="1"/>
</dbReference>
<comment type="subcellular location">
    <subcellularLocation>
        <location evidence="2">Cell outer membrane</location>
        <topology evidence="2">Multi-pass membrane protein</topology>
    </subcellularLocation>
</comment>
<dbReference type="SUPFAM" id="SSF56935">
    <property type="entry name" value="Porins"/>
    <property type="match status" value="1"/>
</dbReference>
<dbReference type="Gene3D" id="2.60.40.1120">
    <property type="entry name" value="Carboxypeptidase-like, regulatory domain"/>
    <property type="match status" value="1"/>
</dbReference>
<dbReference type="InterPro" id="IPR008969">
    <property type="entry name" value="CarboxyPept-like_regulatory"/>
</dbReference>
<feature type="signal peptide" evidence="3">
    <location>
        <begin position="1"/>
        <end position="17"/>
    </location>
</feature>
<feature type="domain" description="TonB-dependent receptor plug" evidence="4">
    <location>
        <begin position="205"/>
        <end position="325"/>
    </location>
</feature>
<comment type="caution">
    <text evidence="5">The sequence shown here is derived from an EMBL/GenBank/DDBJ whole genome shotgun (WGS) entry which is preliminary data.</text>
</comment>
<feature type="non-terminal residue" evidence="5">
    <location>
        <position position="397"/>
    </location>
</feature>
<dbReference type="InterPro" id="IPR023997">
    <property type="entry name" value="TonB-dep_OMP_SusC/RagA_CS"/>
</dbReference>
<dbReference type="InterPro" id="IPR037066">
    <property type="entry name" value="Plug_dom_sf"/>
</dbReference>
<keyword evidence="2" id="KW-0812">Transmembrane</keyword>
<reference evidence="5" key="2">
    <citation type="submission" date="2021-04" db="EMBL/GenBank/DDBJ databases">
        <authorList>
            <person name="Gilroy R."/>
        </authorList>
    </citation>
    <scope>NUCLEOTIDE SEQUENCE</scope>
    <source>
        <strain evidence="5">23274</strain>
    </source>
</reference>
<keyword evidence="2" id="KW-0472">Membrane</keyword>
<dbReference type="GO" id="GO:0004180">
    <property type="term" value="F:carboxypeptidase activity"/>
    <property type="evidence" value="ECO:0007669"/>
    <property type="project" value="UniProtKB-KW"/>
</dbReference>
<evidence type="ECO:0000256" key="1">
    <source>
        <dbReference type="ARBA" id="ARBA00022729"/>
    </source>
</evidence>
<comment type="similarity">
    <text evidence="2">Belongs to the TonB-dependent receptor family.</text>
</comment>
<keyword evidence="5" id="KW-0121">Carboxypeptidase</keyword>
<organism evidence="5 6">
    <name type="scientific">Candidatus Odoribacter faecigallinarum</name>
    <dbReference type="NCBI Taxonomy" id="2838706"/>
    <lineage>
        <taxon>Bacteria</taxon>
        <taxon>Pseudomonadati</taxon>
        <taxon>Bacteroidota</taxon>
        <taxon>Bacteroidia</taxon>
        <taxon>Bacteroidales</taxon>
        <taxon>Odoribacteraceae</taxon>
        <taxon>Odoribacter</taxon>
    </lineage>
</organism>
<evidence type="ECO:0000256" key="2">
    <source>
        <dbReference type="PROSITE-ProRule" id="PRU01360"/>
    </source>
</evidence>
<dbReference type="InterPro" id="IPR039426">
    <property type="entry name" value="TonB-dep_rcpt-like"/>
</dbReference>
<evidence type="ECO:0000259" key="4">
    <source>
        <dbReference type="Pfam" id="PF07715"/>
    </source>
</evidence>
<dbReference type="GO" id="GO:0009279">
    <property type="term" value="C:cell outer membrane"/>
    <property type="evidence" value="ECO:0007669"/>
    <property type="project" value="UniProtKB-SubCell"/>
</dbReference>
<dbReference type="Gene3D" id="2.170.130.10">
    <property type="entry name" value="TonB-dependent receptor, plug domain"/>
    <property type="match status" value="1"/>
</dbReference>
<dbReference type="Gene3D" id="3.55.50.30">
    <property type="match status" value="1"/>
</dbReference>
<dbReference type="Proteomes" id="UP000824202">
    <property type="component" value="Unassembled WGS sequence"/>
</dbReference>
<keyword evidence="5" id="KW-0645">Protease</keyword>
<dbReference type="GO" id="GO:0044718">
    <property type="term" value="P:siderophore transmembrane transport"/>
    <property type="evidence" value="ECO:0007669"/>
    <property type="project" value="TreeGrafter"/>
</dbReference>
<evidence type="ECO:0000256" key="3">
    <source>
        <dbReference type="SAM" id="SignalP"/>
    </source>
</evidence>
<dbReference type="GO" id="GO:0015344">
    <property type="term" value="F:siderophore uptake transmembrane transporter activity"/>
    <property type="evidence" value="ECO:0007669"/>
    <property type="project" value="TreeGrafter"/>
</dbReference>
<dbReference type="PANTHER" id="PTHR30069:SF29">
    <property type="entry name" value="HEMOGLOBIN AND HEMOGLOBIN-HAPTOGLOBIN-BINDING PROTEIN 1-RELATED"/>
    <property type="match status" value="1"/>
</dbReference>
<feature type="chain" id="PRO_5038972412" evidence="3">
    <location>
        <begin position="18"/>
        <end position="397"/>
    </location>
</feature>
<evidence type="ECO:0000313" key="6">
    <source>
        <dbReference type="Proteomes" id="UP000824202"/>
    </source>
</evidence>
<keyword evidence="2" id="KW-1134">Transmembrane beta strand</keyword>
<dbReference type="InterPro" id="IPR012910">
    <property type="entry name" value="Plug_dom"/>
</dbReference>
<dbReference type="EMBL" id="DXFT01000161">
    <property type="protein sequence ID" value="HIX04083.1"/>
    <property type="molecule type" value="Genomic_DNA"/>
</dbReference>
<sequence>MKIILFLLLAFVIQVNAKAYSQQRVSLEYENVELSKVMKSLERQTNLYFFFNDKALDTKQRVSVSVENEDLESVLQRLFGDVYDWEIVNNMIVLKPNVNQASGTQQQQLKERKVNGIVKDRRGEPLPGVAVVLKGTTVGTATDIDGKYTLTLPEGNYTLVFSMLGMKVREELVGDRTEIDVVMEEDAAEMDEVVVTGIFKKARESYTGAVSTITREELQVHRGQNLLQTLKNVDVSLNFRANNAVGSNPNARPQINIRGNSSLPNLDALNEEASNTVNEPLVIMDGFEISLDRLMDYNDEEIESINILKDAAATAIYGSRGSNGVIVITTREPEPGKLRINAEVGIDLEVPDLTSYDLLNAKEKLELEYSLGLYNNTSNPEYDVAYKDLYNQRYRNV</sequence>
<protein>
    <submittedName>
        <fullName evidence="5">Carboxypeptidase-like regulatory domain-containing protein</fullName>
    </submittedName>
</protein>
<dbReference type="NCBIfam" id="TIGR04057">
    <property type="entry name" value="SusC_RagA_signa"/>
    <property type="match status" value="1"/>
</dbReference>
<dbReference type="Pfam" id="PF13715">
    <property type="entry name" value="CarbopepD_reg_2"/>
    <property type="match status" value="1"/>
</dbReference>
<proteinExistence type="inferred from homology"/>
<keyword evidence="1 3" id="KW-0732">Signal</keyword>
<dbReference type="AlphaFoldDB" id="A0A9D1V187"/>
<dbReference type="Pfam" id="PF07715">
    <property type="entry name" value="Plug"/>
    <property type="match status" value="1"/>
</dbReference>
<dbReference type="SUPFAM" id="SSF49464">
    <property type="entry name" value="Carboxypeptidase regulatory domain-like"/>
    <property type="match status" value="1"/>
</dbReference>